<dbReference type="EMBL" id="MHKK01000035">
    <property type="protein sequence ID" value="OGY89420.1"/>
    <property type="molecule type" value="Genomic_DNA"/>
</dbReference>
<proteinExistence type="predicted"/>
<dbReference type="InterPro" id="IPR029057">
    <property type="entry name" value="PRTase-like"/>
</dbReference>
<evidence type="ECO:0000313" key="2">
    <source>
        <dbReference type="EMBL" id="OGY89420.1"/>
    </source>
</evidence>
<protein>
    <recommendedName>
        <fullName evidence="1">Phosphoribosyltransferase domain-containing protein</fullName>
    </recommendedName>
</protein>
<evidence type="ECO:0000313" key="3">
    <source>
        <dbReference type="Proteomes" id="UP000177817"/>
    </source>
</evidence>
<name>A0A1G2BM62_9BACT</name>
<reference evidence="2 3" key="1">
    <citation type="journal article" date="2016" name="Nat. Commun.">
        <title>Thousands of microbial genomes shed light on interconnected biogeochemical processes in an aquifer system.</title>
        <authorList>
            <person name="Anantharaman K."/>
            <person name="Brown C.T."/>
            <person name="Hug L.A."/>
            <person name="Sharon I."/>
            <person name="Castelle C.J."/>
            <person name="Probst A.J."/>
            <person name="Thomas B.C."/>
            <person name="Singh A."/>
            <person name="Wilkins M.J."/>
            <person name="Karaoz U."/>
            <person name="Brodie E.L."/>
            <person name="Williams K.H."/>
            <person name="Hubbard S.S."/>
            <person name="Banfield J.F."/>
        </authorList>
    </citation>
    <scope>NUCLEOTIDE SEQUENCE [LARGE SCALE GENOMIC DNA]</scope>
</reference>
<dbReference type="Pfam" id="PF00156">
    <property type="entry name" value="Pribosyltran"/>
    <property type="match status" value="1"/>
</dbReference>
<dbReference type="CDD" id="cd06223">
    <property type="entry name" value="PRTases_typeI"/>
    <property type="match status" value="1"/>
</dbReference>
<dbReference type="AlphaFoldDB" id="A0A1G2BM62"/>
<dbReference type="InterPro" id="IPR000836">
    <property type="entry name" value="PRTase_dom"/>
</dbReference>
<comment type="caution">
    <text evidence="2">The sequence shown here is derived from an EMBL/GenBank/DDBJ whole genome shotgun (WGS) entry which is preliminary data.</text>
</comment>
<sequence length="241" mass="27012">MSKRARSLIQLPFDPLDTLRLCGGYYRCPKNVKGKRFGPLVGYAGTYEAPDGSRQHYVGDVFYNFARVEQYPHVRDLYAHALAEQIEDRAPDVFLGAPMGGILLAEALARIFDRRVIFAEKKTKKAATEGLREESALVLDRHGLLPDDSVMIVEDVCNNFTTTRQLYDLVQGHRGIGTGVVCAINRSAEILYLGLGVWGVVHLPTQQYRQDDPEVAADIAAGNVVWKPKDEWEERIAPHMK</sequence>
<feature type="domain" description="Phosphoribosyltransferase" evidence="1">
    <location>
        <begin position="70"/>
        <end position="183"/>
    </location>
</feature>
<dbReference type="SUPFAM" id="SSF53271">
    <property type="entry name" value="PRTase-like"/>
    <property type="match status" value="1"/>
</dbReference>
<gene>
    <name evidence="2" type="ORF">A2677_00885</name>
</gene>
<dbReference type="Proteomes" id="UP000177817">
    <property type="component" value="Unassembled WGS sequence"/>
</dbReference>
<organism evidence="2 3">
    <name type="scientific">Candidatus Komeilibacteria bacterium RIFCSPHIGHO2_01_FULL_52_14</name>
    <dbReference type="NCBI Taxonomy" id="1798549"/>
    <lineage>
        <taxon>Bacteria</taxon>
        <taxon>Candidatus Komeiliibacteriota</taxon>
    </lineage>
</organism>
<evidence type="ECO:0000259" key="1">
    <source>
        <dbReference type="Pfam" id="PF00156"/>
    </source>
</evidence>
<accession>A0A1G2BM62</accession>
<dbReference type="Gene3D" id="3.40.50.2020">
    <property type="match status" value="1"/>
</dbReference>